<evidence type="ECO:0000313" key="2">
    <source>
        <dbReference type="EMBL" id="PTM91467.1"/>
    </source>
</evidence>
<evidence type="ECO:0000259" key="1">
    <source>
        <dbReference type="Pfam" id="PF13467"/>
    </source>
</evidence>
<name>A0A2T5AXN3_MYCDI</name>
<dbReference type="GO" id="GO:0003677">
    <property type="term" value="F:DNA binding"/>
    <property type="evidence" value="ECO:0007669"/>
    <property type="project" value="UniProtKB-KW"/>
</dbReference>
<accession>A0A2T5AXN3</accession>
<dbReference type="Gene3D" id="1.10.3990.20">
    <property type="entry name" value="protein bp1543"/>
    <property type="match status" value="1"/>
</dbReference>
<evidence type="ECO:0000313" key="3">
    <source>
        <dbReference type="Proteomes" id="UP000241247"/>
    </source>
</evidence>
<dbReference type="OrthoDB" id="7336664at2"/>
<protein>
    <submittedName>
        <fullName evidence="2">Putative DNA-binding ribbon-helix-helix protein</fullName>
    </submittedName>
</protein>
<dbReference type="EMBL" id="PZZZ01000009">
    <property type="protein sequence ID" value="PTM91467.1"/>
    <property type="molecule type" value="Genomic_DNA"/>
</dbReference>
<keyword evidence="2" id="KW-0238">DNA-binding</keyword>
<organism evidence="2 3">
    <name type="scientific">Mycoplana dimorpha</name>
    <dbReference type="NCBI Taxonomy" id="28320"/>
    <lineage>
        <taxon>Bacteria</taxon>
        <taxon>Pseudomonadati</taxon>
        <taxon>Pseudomonadota</taxon>
        <taxon>Alphaproteobacteria</taxon>
        <taxon>Hyphomicrobiales</taxon>
        <taxon>Rhizobiaceae</taxon>
        <taxon>Mycoplana</taxon>
    </lineage>
</organism>
<dbReference type="AlphaFoldDB" id="A0A2T5AXN3"/>
<feature type="domain" description="Ribbon-helix-helix" evidence="1">
    <location>
        <begin position="40"/>
        <end position="94"/>
    </location>
</feature>
<comment type="caution">
    <text evidence="2">The sequence shown here is derived from an EMBL/GenBank/DDBJ whole genome shotgun (WGS) entry which is preliminary data.</text>
</comment>
<dbReference type="InterPro" id="IPR027373">
    <property type="entry name" value="RHH_dom"/>
</dbReference>
<dbReference type="RefSeq" id="WP_108004532.1">
    <property type="nucleotide sequence ID" value="NZ_JBHEEX010000012.1"/>
</dbReference>
<dbReference type="Proteomes" id="UP000241247">
    <property type="component" value="Unassembled WGS sequence"/>
</dbReference>
<dbReference type="Pfam" id="PF13467">
    <property type="entry name" value="RHH_4"/>
    <property type="match status" value="1"/>
</dbReference>
<keyword evidence="3" id="KW-1185">Reference proteome</keyword>
<sequence>MAAEAAKGTELSLEAVEWPLQVVAEAEVEPHFRAIAGPNGERRGVRLERLYWEGLSRIAAAGRTSVTDLVNQAAAAQSGSSNLASLLRVLSLKWALRRVDAMEEVASTANLNALVQASPSPALVLTLDKRIQFFNDPFLSLLRNRLLLNDPAQLARALRFSIDTPIEDAMATLSRGKGKMLCTGFGLSLGQHSIKGQINLALAPAHEKPMLIGYIARL</sequence>
<proteinExistence type="predicted"/>
<gene>
    <name evidence="2" type="ORF">C7449_10971</name>
</gene>
<dbReference type="InterPro" id="IPR038268">
    <property type="entry name" value="RHH_sf"/>
</dbReference>
<reference evidence="2 3" key="1">
    <citation type="submission" date="2018-04" db="EMBL/GenBank/DDBJ databases">
        <title>Genomic Encyclopedia of Type Strains, Phase IV (KMG-IV): sequencing the most valuable type-strain genomes for metagenomic binning, comparative biology and taxonomic classification.</title>
        <authorList>
            <person name="Goeker M."/>
        </authorList>
    </citation>
    <scope>NUCLEOTIDE SEQUENCE [LARGE SCALE GENOMIC DNA]</scope>
    <source>
        <strain evidence="2 3">DSM 7138</strain>
    </source>
</reference>